<evidence type="ECO:0000256" key="4">
    <source>
        <dbReference type="ARBA" id="ARBA00023136"/>
    </source>
</evidence>
<proteinExistence type="inferred from homology"/>
<dbReference type="PRINTS" id="PR01338">
    <property type="entry name" value="TYPE3OMKPROT"/>
</dbReference>
<evidence type="ECO:0000256" key="6">
    <source>
        <dbReference type="ARBA" id="ARBA00023237"/>
    </source>
</evidence>
<evidence type="ECO:0000256" key="2">
    <source>
        <dbReference type="ARBA" id="ARBA00009509"/>
    </source>
</evidence>
<dbReference type="InterPro" id="IPR045851">
    <property type="entry name" value="AMP-bd_C_sf"/>
</dbReference>
<feature type="transmembrane region" description="Helical" evidence="8">
    <location>
        <begin position="226"/>
        <end position="244"/>
    </location>
</feature>
<evidence type="ECO:0000313" key="11">
    <source>
        <dbReference type="Proteomes" id="UP000029719"/>
    </source>
</evidence>
<keyword evidence="6 8" id="KW-0998">Cell outer membrane</keyword>
<dbReference type="OrthoDB" id="115186at2"/>
<feature type="signal peptide" evidence="8">
    <location>
        <begin position="1"/>
        <end position="22"/>
    </location>
</feature>
<evidence type="ECO:0000259" key="9">
    <source>
        <dbReference type="Pfam" id="PF01514"/>
    </source>
</evidence>
<dbReference type="InterPro" id="IPR006182">
    <property type="entry name" value="FliF_N_dom"/>
</dbReference>
<feature type="chain" id="PRO_5041016859" description="Lipoprotein" evidence="8">
    <location>
        <begin position="23"/>
        <end position="262"/>
    </location>
</feature>
<dbReference type="Gene3D" id="3.30.300.30">
    <property type="match status" value="1"/>
</dbReference>
<keyword evidence="3 8" id="KW-0732">Signal</keyword>
<dbReference type="RefSeq" id="WP_037010108.1">
    <property type="nucleotide sequence ID" value="NZ_JRMB01000001.1"/>
</dbReference>
<sequence length="262" mass="28299">MPNRCRAVRLMIVVAMASLLQACDINLYTNLSEREANAMVAVLLRDGIPASRKVQDNGQLTVVVDEKRFGEAMSALEDAGLPGQSFSNMGQVFKSNGLVSSPVQERAQMVYALGEELSHSVSEIDGIVSARVHVVLPDNDLLKRVISPSSASVLVRYDPATDINPLIPQIKTLVANGISGLSYDGVSVTAIKAVAPGGRAVVSNPPRLASFMGVWLLEDDLPRARWMFGLLLVCTLGLGGAFAWQHWQRRRANAVYVLEDAT</sequence>
<dbReference type="PANTHER" id="PTHR30046">
    <property type="entry name" value="FLAGELLAR M-RING PROTEIN"/>
    <property type="match status" value="1"/>
</dbReference>
<gene>
    <name evidence="10" type="ORF">LT42_04040</name>
</gene>
<dbReference type="InterPro" id="IPR043427">
    <property type="entry name" value="YscJ/FliF"/>
</dbReference>
<dbReference type="PANTHER" id="PTHR30046:SF2">
    <property type="entry name" value="YOP PROTEINS TRANSLOCATION LIPOPROTEIN J"/>
    <property type="match status" value="1"/>
</dbReference>
<dbReference type="GO" id="GO:0009279">
    <property type="term" value="C:cell outer membrane"/>
    <property type="evidence" value="ECO:0007669"/>
    <property type="project" value="UniProtKB-SubCell"/>
</dbReference>
<evidence type="ECO:0000313" key="10">
    <source>
        <dbReference type="EMBL" id="KGF65136.1"/>
    </source>
</evidence>
<protein>
    <recommendedName>
        <fullName evidence="8">Lipoprotein</fullName>
    </recommendedName>
</protein>
<dbReference type="AlphaFoldDB" id="A0A9X0EFU5"/>
<evidence type="ECO:0000256" key="7">
    <source>
        <dbReference type="ARBA" id="ARBA00023288"/>
    </source>
</evidence>
<keyword evidence="8" id="KW-0812">Transmembrane</keyword>
<comment type="caution">
    <text evidence="10">The sequence shown here is derived from an EMBL/GenBank/DDBJ whole genome shotgun (WGS) entry which is preliminary data.</text>
</comment>
<keyword evidence="5 8" id="KW-0564">Palmitate</keyword>
<reference evidence="10 11" key="1">
    <citation type="submission" date="2014-09" db="EMBL/GenBank/DDBJ databases">
        <title>Genome sequence of Pseudomonas lutea strain DSM 17257T.</title>
        <authorList>
            <person name="Kwak Y."/>
            <person name="Shin J.-H."/>
        </authorList>
    </citation>
    <scope>NUCLEOTIDE SEQUENCE [LARGE SCALE GENOMIC DNA]</scope>
    <source>
        <strain evidence="10 11">DSM 17257</strain>
    </source>
</reference>
<evidence type="ECO:0000256" key="3">
    <source>
        <dbReference type="ARBA" id="ARBA00022729"/>
    </source>
</evidence>
<evidence type="ECO:0000256" key="8">
    <source>
        <dbReference type="RuleBase" id="RU364102"/>
    </source>
</evidence>
<keyword evidence="7 8" id="KW-0449">Lipoprotein</keyword>
<dbReference type="PROSITE" id="PS51257">
    <property type="entry name" value="PROKAR_LIPOPROTEIN"/>
    <property type="match status" value="1"/>
</dbReference>
<dbReference type="EMBL" id="JRMB01000001">
    <property type="protein sequence ID" value="KGF65136.1"/>
    <property type="molecule type" value="Genomic_DNA"/>
</dbReference>
<evidence type="ECO:0000256" key="1">
    <source>
        <dbReference type="ARBA" id="ARBA00004459"/>
    </source>
</evidence>
<keyword evidence="8" id="KW-1133">Transmembrane helix</keyword>
<organism evidence="10 11">
    <name type="scientific">Pseudomonas lutea</name>
    <dbReference type="NCBI Taxonomy" id="243924"/>
    <lineage>
        <taxon>Bacteria</taxon>
        <taxon>Pseudomonadati</taxon>
        <taxon>Pseudomonadota</taxon>
        <taxon>Gammaproteobacteria</taxon>
        <taxon>Pseudomonadales</taxon>
        <taxon>Pseudomonadaceae</taxon>
        <taxon>Pseudomonas</taxon>
    </lineage>
</organism>
<dbReference type="GO" id="GO:0009306">
    <property type="term" value="P:protein secretion"/>
    <property type="evidence" value="ECO:0007669"/>
    <property type="project" value="InterPro"/>
</dbReference>
<dbReference type="NCBIfam" id="TIGR02544">
    <property type="entry name" value="III_secr_YscJ"/>
    <property type="match status" value="1"/>
</dbReference>
<dbReference type="InterPro" id="IPR003282">
    <property type="entry name" value="T3SS_SctJ"/>
</dbReference>
<keyword evidence="4 8" id="KW-0472">Membrane</keyword>
<evidence type="ECO:0000256" key="5">
    <source>
        <dbReference type="ARBA" id="ARBA00023139"/>
    </source>
</evidence>
<feature type="domain" description="Flagellar M-ring N-terminal" evidence="9">
    <location>
        <begin position="26"/>
        <end position="189"/>
    </location>
</feature>
<name>A0A9X0EFU5_9PSED</name>
<dbReference type="Gene3D" id="3.30.70.1530">
    <property type="entry name" value="Hypothetical protein rpa1041"/>
    <property type="match status" value="1"/>
</dbReference>
<accession>A0A9X0EFU5</accession>
<dbReference type="Pfam" id="PF01514">
    <property type="entry name" value="YscJ_FliF"/>
    <property type="match status" value="1"/>
</dbReference>
<comment type="subcellular location">
    <subcellularLocation>
        <location evidence="1">Cell outer membrane</location>
        <topology evidence="1">Lipid-anchor</topology>
    </subcellularLocation>
</comment>
<dbReference type="Proteomes" id="UP000029719">
    <property type="component" value="Unassembled WGS sequence"/>
</dbReference>
<comment type="similarity">
    <text evidence="2 8">Belongs to the YscJ lipoprotein family.</text>
</comment>